<accession>A0A2G0CEV1</accession>
<dbReference type="InterPro" id="IPR019734">
    <property type="entry name" value="TPR_rpt"/>
</dbReference>
<dbReference type="PANTHER" id="PTHR45586:SF1">
    <property type="entry name" value="LIPOPOLYSACCHARIDE ASSEMBLY PROTEIN B"/>
    <property type="match status" value="1"/>
</dbReference>
<name>A0A2G0CEV1_9BACT</name>
<dbReference type="SUPFAM" id="SSF81901">
    <property type="entry name" value="HCP-like"/>
    <property type="match status" value="1"/>
</dbReference>
<evidence type="ECO:0000313" key="7">
    <source>
        <dbReference type="Proteomes" id="UP000226437"/>
    </source>
</evidence>
<feature type="repeat" description="TPR" evidence="3">
    <location>
        <begin position="671"/>
        <end position="704"/>
    </location>
</feature>
<keyword evidence="7" id="KW-1185">Reference proteome</keyword>
<dbReference type="InterPro" id="IPR051012">
    <property type="entry name" value="CellSynth/LPSAsmb/PSIAsmb"/>
</dbReference>
<dbReference type="AlphaFoldDB" id="A0A2G0CEV1"/>
<protein>
    <recommendedName>
        <fullName evidence="8">Tetratricopeptide repeat protein</fullName>
    </recommendedName>
</protein>
<evidence type="ECO:0000256" key="1">
    <source>
        <dbReference type="ARBA" id="ARBA00022737"/>
    </source>
</evidence>
<dbReference type="Pfam" id="PF13174">
    <property type="entry name" value="TPR_6"/>
    <property type="match status" value="4"/>
</dbReference>
<dbReference type="InterPro" id="IPR011990">
    <property type="entry name" value="TPR-like_helical_dom_sf"/>
</dbReference>
<feature type="chain" id="PRO_5013840803" description="Tetratricopeptide repeat protein" evidence="5">
    <location>
        <begin position="22"/>
        <end position="1043"/>
    </location>
</feature>
<dbReference type="Pfam" id="PF13432">
    <property type="entry name" value="TPR_16"/>
    <property type="match status" value="3"/>
</dbReference>
<evidence type="ECO:0000256" key="2">
    <source>
        <dbReference type="ARBA" id="ARBA00022803"/>
    </source>
</evidence>
<dbReference type="Proteomes" id="UP000226437">
    <property type="component" value="Unassembled WGS sequence"/>
</dbReference>
<keyword evidence="1" id="KW-0677">Repeat</keyword>
<evidence type="ECO:0008006" key="8">
    <source>
        <dbReference type="Google" id="ProtNLM"/>
    </source>
</evidence>
<dbReference type="PROSITE" id="PS50005">
    <property type="entry name" value="TPR"/>
    <property type="match status" value="1"/>
</dbReference>
<comment type="caution">
    <text evidence="6">The sequence shown here is derived from an EMBL/GenBank/DDBJ whole genome shotgun (WGS) entry which is preliminary data.</text>
</comment>
<evidence type="ECO:0000256" key="4">
    <source>
        <dbReference type="SAM" id="Coils"/>
    </source>
</evidence>
<dbReference type="SMART" id="SM00028">
    <property type="entry name" value="TPR"/>
    <property type="match status" value="12"/>
</dbReference>
<dbReference type="RefSeq" id="WP_099106118.1">
    <property type="nucleotide sequence ID" value="NZ_JAATJF010000001.1"/>
</dbReference>
<keyword evidence="5" id="KW-0732">Signal</keyword>
<evidence type="ECO:0000256" key="5">
    <source>
        <dbReference type="SAM" id="SignalP"/>
    </source>
</evidence>
<feature type="coiled-coil region" evidence="4">
    <location>
        <begin position="982"/>
        <end position="1026"/>
    </location>
</feature>
<reference evidence="6 7" key="1">
    <citation type="submission" date="2017-10" db="EMBL/GenBank/DDBJ databases">
        <title>The draft genome sequence of Lewinella marina KCTC 32374.</title>
        <authorList>
            <person name="Wang K."/>
        </authorList>
    </citation>
    <scope>NUCLEOTIDE SEQUENCE [LARGE SCALE GENOMIC DNA]</scope>
    <source>
        <strain evidence="6 7">MKG-38</strain>
    </source>
</reference>
<dbReference type="SUPFAM" id="SSF48452">
    <property type="entry name" value="TPR-like"/>
    <property type="match status" value="5"/>
</dbReference>
<dbReference type="Gene3D" id="1.25.40.10">
    <property type="entry name" value="Tetratricopeptide repeat domain"/>
    <property type="match status" value="5"/>
</dbReference>
<keyword evidence="2 3" id="KW-0802">TPR repeat</keyword>
<dbReference type="OrthoDB" id="9814448at2"/>
<evidence type="ECO:0000256" key="3">
    <source>
        <dbReference type="PROSITE-ProRule" id="PRU00339"/>
    </source>
</evidence>
<feature type="signal peptide" evidence="5">
    <location>
        <begin position="1"/>
        <end position="21"/>
    </location>
</feature>
<gene>
    <name evidence="6" type="ORF">CGL56_08500</name>
</gene>
<dbReference type="PANTHER" id="PTHR45586">
    <property type="entry name" value="TPR REPEAT-CONTAINING PROTEIN PA4667"/>
    <property type="match status" value="1"/>
</dbReference>
<evidence type="ECO:0000313" key="6">
    <source>
        <dbReference type="EMBL" id="PHK98508.1"/>
    </source>
</evidence>
<organism evidence="6 7">
    <name type="scientific">Neolewinella marina</name>
    <dbReference type="NCBI Taxonomy" id="438751"/>
    <lineage>
        <taxon>Bacteria</taxon>
        <taxon>Pseudomonadati</taxon>
        <taxon>Bacteroidota</taxon>
        <taxon>Saprospiria</taxon>
        <taxon>Saprospirales</taxon>
        <taxon>Lewinellaceae</taxon>
        <taxon>Neolewinella</taxon>
    </lineage>
</organism>
<sequence length="1043" mass="118336">MKLTRFSLLIAFLGGFSAAVAAQATTVYTEAWRTFKQAEDHRQKNLLDKAQREYAEVATMLLPVHQPEAELLRIQAELNVAKLAVRLGKSDGEKLILDFVRRYQPDPIANAALLEIANFYFEENQLKKAVEYYKMVPKDMMTSEEQAEVNFRLGYASFVQKDFEAAKRYFQFSRNVQGKYYYPTNYYLGIIQFFEGNYEVAVSQFRIAEKSPEYAPYIPYYLAQIYFAQRRYDELIALVAPLLEGGGTGLRNRQEMEQLLGQAYFERGEYALARPLLESYAKGNRRLREEELFQLGFAQYQTQDYAQASKTFREISGQNTAVGQSANFYLGDIALRQGDGVGARTAFAAAGRQTFDPELQQEALYNYAKLSYELGFAADAITAIEQIPADSPFYTQGQTLLSDVFTTTQDYQRVLNLLDAMPNRSPQLDEAYQRAALYRGLELLGQGELVQSKALLEKSLQRPVNASYRAQALYWLADLANRQGDYATSINLTNQFLTLAKSVQNLPPQSSLYTGNYLQGYNYLKQDNYATALNYFTATVEGIERNLPYITDSDVRERVLGDAMLRAGDAYFSRNQYDLAARFYDNAIQRKTVGFVYALYQKALIEGLRGRNAEKVLALEQLVQNYPNSQFADDALYQLALTYQELNRPQQALEPLRTIIKQYKVNSPLVNQSLLQLGLISYNLGNSEAAVNYYKQVFTSNPTPGEAVRAREALREIYVDDMGRADLFFQFFETLPGQEITTDARDSISFRAAVSQYENGNYERAVAALTDYLRQYPQSPNTLPGVFYRGDSYVALRRYNDALPDYEAVINAGPSRFYLPALKKASLIAYNSVQDFQRSYRLYTLLEAAADNETVRFDAQVGALQSAYRLNDARATEEYAAKVANNANATAAQRTIANFYLGKIAYDRKDFVRALPYFDQVIANSDDERTAEARYLRANATYQQRNLDRAQQLALEANRESSGYPYWVAKTVILLSDVLRDKKDLYNARAALEALLENYNEDATIVAEARQKLARVEAEIQAGSRLNNQPANSSRLELDNGGN</sequence>
<proteinExistence type="predicted"/>
<dbReference type="Pfam" id="PF13181">
    <property type="entry name" value="TPR_8"/>
    <property type="match status" value="1"/>
</dbReference>
<dbReference type="EMBL" id="PDLO01000003">
    <property type="protein sequence ID" value="PHK98508.1"/>
    <property type="molecule type" value="Genomic_DNA"/>
</dbReference>
<keyword evidence="4" id="KW-0175">Coiled coil</keyword>